<evidence type="ECO:0008006" key="4">
    <source>
        <dbReference type="Google" id="ProtNLM"/>
    </source>
</evidence>
<keyword evidence="3" id="KW-1185">Reference proteome</keyword>
<name>A0ABW0J612_9BURK</name>
<dbReference type="RefSeq" id="WP_377710288.1">
    <property type="nucleotide sequence ID" value="NZ_JBHSMP010000009.1"/>
</dbReference>
<evidence type="ECO:0000313" key="2">
    <source>
        <dbReference type="EMBL" id="MFC5428475.1"/>
    </source>
</evidence>
<comment type="caution">
    <text evidence="2">The sequence shown here is derived from an EMBL/GenBank/DDBJ whole genome shotgun (WGS) entry which is preliminary data.</text>
</comment>
<feature type="region of interest" description="Disordered" evidence="1">
    <location>
        <begin position="1"/>
        <end position="23"/>
    </location>
</feature>
<gene>
    <name evidence="2" type="ORF">ACFPTO_06610</name>
</gene>
<reference evidence="3" key="1">
    <citation type="journal article" date="2019" name="Int. J. Syst. Evol. Microbiol.">
        <title>The Global Catalogue of Microorganisms (GCM) 10K type strain sequencing project: providing services to taxonomists for standard genome sequencing and annotation.</title>
        <authorList>
            <consortium name="The Broad Institute Genomics Platform"/>
            <consortium name="The Broad Institute Genome Sequencing Center for Infectious Disease"/>
            <person name="Wu L."/>
            <person name="Ma J."/>
        </authorList>
    </citation>
    <scope>NUCLEOTIDE SEQUENCE [LARGE SCALE GENOMIC DNA]</scope>
    <source>
        <strain evidence="3">CCUG 56042</strain>
    </source>
</reference>
<protein>
    <recommendedName>
        <fullName evidence="4">Helix-turn-helix domain-containing protein</fullName>
    </recommendedName>
</protein>
<dbReference type="EMBL" id="JBHSMP010000009">
    <property type="protein sequence ID" value="MFC5428475.1"/>
    <property type="molecule type" value="Genomic_DNA"/>
</dbReference>
<evidence type="ECO:0000313" key="3">
    <source>
        <dbReference type="Proteomes" id="UP001596103"/>
    </source>
</evidence>
<organism evidence="2 3">
    <name type="scientific">Paraburkholderia denitrificans</name>
    <dbReference type="NCBI Taxonomy" id="694025"/>
    <lineage>
        <taxon>Bacteria</taxon>
        <taxon>Pseudomonadati</taxon>
        <taxon>Pseudomonadota</taxon>
        <taxon>Betaproteobacteria</taxon>
        <taxon>Burkholderiales</taxon>
        <taxon>Burkholderiaceae</taxon>
        <taxon>Paraburkholderia</taxon>
    </lineage>
</organism>
<accession>A0ABW0J612</accession>
<feature type="compositionally biased region" description="Basic and acidic residues" evidence="1">
    <location>
        <begin position="13"/>
        <end position="23"/>
    </location>
</feature>
<evidence type="ECO:0000256" key="1">
    <source>
        <dbReference type="SAM" id="MobiDB-lite"/>
    </source>
</evidence>
<dbReference type="Proteomes" id="UP001596103">
    <property type="component" value="Unassembled WGS sequence"/>
</dbReference>
<sequence length="108" mass="12241">MKNKNAQPGEAESSAKEHREFTEIKNPRQLRVLHALVLGPRPREELDRIAGCPNSPTQVAALRRKGFLIPCALVPMHDRDGLLVKRGVYYFALSDRRTLNRLLKAKEA</sequence>
<proteinExistence type="predicted"/>